<evidence type="ECO:0000313" key="3">
    <source>
        <dbReference type="Proteomes" id="UP001519460"/>
    </source>
</evidence>
<evidence type="ECO:0000313" key="2">
    <source>
        <dbReference type="EMBL" id="KAK7457314.1"/>
    </source>
</evidence>
<feature type="compositionally biased region" description="Polar residues" evidence="1">
    <location>
        <begin position="50"/>
        <end position="59"/>
    </location>
</feature>
<feature type="region of interest" description="Disordered" evidence="1">
    <location>
        <begin position="1"/>
        <end position="24"/>
    </location>
</feature>
<feature type="region of interest" description="Disordered" evidence="1">
    <location>
        <begin position="42"/>
        <end position="126"/>
    </location>
</feature>
<dbReference type="Proteomes" id="UP001519460">
    <property type="component" value="Unassembled WGS sequence"/>
</dbReference>
<keyword evidence="3" id="KW-1185">Reference proteome</keyword>
<proteinExistence type="predicted"/>
<dbReference type="AlphaFoldDB" id="A0ABD0J4D9"/>
<name>A0ABD0J4D9_9CAEN</name>
<organism evidence="2 3">
    <name type="scientific">Batillaria attramentaria</name>
    <dbReference type="NCBI Taxonomy" id="370345"/>
    <lineage>
        <taxon>Eukaryota</taxon>
        <taxon>Metazoa</taxon>
        <taxon>Spiralia</taxon>
        <taxon>Lophotrochozoa</taxon>
        <taxon>Mollusca</taxon>
        <taxon>Gastropoda</taxon>
        <taxon>Caenogastropoda</taxon>
        <taxon>Sorbeoconcha</taxon>
        <taxon>Cerithioidea</taxon>
        <taxon>Batillariidae</taxon>
        <taxon>Batillaria</taxon>
    </lineage>
</organism>
<dbReference type="EMBL" id="JACVVK020000672">
    <property type="protein sequence ID" value="KAK7457314.1"/>
    <property type="molecule type" value="Genomic_DNA"/>
</dbReference>
<protein>
    <submittedName>
        <fullName evidence="2">Uncharacterized protein</fullName>
    </submittedName>
</protein>
<comment type="caution">
    <text evidence="2">The sequence shown here is derived from an EMBL/GenBank/DDBJ whole genome shotgun (WGS) entry which is preliminary data.</text>
</comment>
<accession>A0ABD0J4D9</accession>
<reference evidence="2 3" key="1">
    <citation type="journal article" date="2023" name="Sci. Data">
        <title>Genome assembly of the Korean intertidal mud-creeper Batillaria attramentaria.</title>
        <authorList>
            <person name="Patra A.K."/>
            <person name="Ho P.T."/>
            <person name="Jun S."/>
            <person name="Lee S.J."/>
            <person name="Kim Y."/>
            <person name="Won Y.J."/>
        </authorList>
    </citation>
    <scope>NUCLEOTIDE SEQUENCE [LARGE SCALE GENOMIC DNA]</scope>
    <source>
        <strain evidence="2">Wonlab-2016</strain>
    </source>
</reference>
<evidence type="ECO:0000256" key="1">
    <source>
        <dbReference type="SAM" id="MobiDB-lite"/>
    </source>
</evidence>
<feature type="compositionally biased region" description="Polar residues" evidence="1">
    <location>
        <begin position="74"/>
        <end position="101"/>
    </location>
</feature>
<gene>
    <name evidence="2" type="ORF">BaRGS_00039227</name>
</gene>
<sequence>MNVGGMEDTTRVLRSQHQKTNRDTPVRCGRFCEVSIQQEQSPLLSKKNRVVQQEQQSPLPFQGRPTVTPVTVRGKQQQGYSNNIVPSSQQVRTGKSASQQRMKPAGQNEADCHVTASKSEDRRSSEQGLAMATEIMSKLTRLILKSLHPNHYKITLINKVNNDVE</sequence>